<proteinExistence type="predicted"/>
<protein>
    <submittedName>
        <fullName evidence="1">Uncharacterized protein</fullName>
    </submittedName>
</protein>
<dbReference type="AlphaFoldDB" id="A0AAN6F709"/>
<sequence>MAHITPRSPTAQLGATSSAQHFQVSVGQMEQLYLSNRRHFPPETTAWGFYLTGVHEITDELKAIASHRFAILGLRNRHTDYHPFEGPNRRDDIRACVQLIGPGITQFYIEYVLMENMMLPRPSPDRQAPRGTALSESNFLVWSANAGKAIQMFYGQPVEPGQLSGTYENRCANPNGAPAQLMHDPDTCTILKQ</sequence>
<dbReference type="EMBL" id="JASUXU010000207">
    <property type="protein sequence ID" value="KAK0302198.1"/>
    <property type="molecule type" value="Genomic_DNA"/>
</dbReference>
<name>A0AAN6F709_9PEZI</name>
<comment type="caution">
    <text evidence="1">The sequence shown here is derived from an EMBL/GenBank/DDBJ whole genome shotgun (WGS) entry which is preliminary data.</text>
</comment>
<accession>A0AAN6F709</accession>
<evidence type="ECO:0000313" key="2">
    <source>
        <dbReference type="Proteomes" id="UP001168146"/>
    </source>
</evidence>
<evidence type="ECO:0000313" key="1">
    <source>
        <dbReference type="EMBL" id="KAK0302198.1"/>
    </source>
</evidence>
<organism evidence="1 2">
    <name type="scientific">Friedmanniomyces endolithicus</name>
    <dbReference type="NCBI Taxonomy" id="329885"/>
    <lineage>
        <taxon>Eukaryota</taxon>
        <taxon>Fungi</taxon>
        <taxon>Dikarya</taxon>
        <taxon>Ascomycota</taxon>
        <taxon>Pezizomycotina</taxon>
        <taxon>Dothideomycetes</taxon>
        <taxon>Dothideomycetidae</taxon>
        <taxon>Mycosphaerellales</taxon>
        <taxon>Teratosphaeriaceae</taxon>
        <taxon>Friedmanniomyces</taxon>
    </lineage>
</organism>
<reference evidence="1" key="1">
    <citation type="submission" date="2021-12" db="EMBL/GenBank/DDBJ databases">
        <title>Black yeast isolated from Biological Soil Crust.</title>
        <authorList>
            <person name="Kurbessoian T."/>
        </authorList>
    </citation>
    <scope>NUCLEOTIDE SEQUENCE</scope>
    <source>
        <strain evidence="1">CCFEE 5208</strain>
    </source>
</reference>
<dbReference type="Proteomes" id="UP001168146">
    <property type="component" value="Unassembled WGS sequence"/>
</dbReference>
<gene>
    <name evidence="1" type="ORF">LTR82_017959</name>
</gene>